<sequence>MTFTSIFAFIALSAAAVVALPAADNAPAQVYRRAACDQAGKDVMSYLSMTRNTLGVVREEYYRVARNPTLAGTFDRIYEDFGIVMFEIKDELGDPVRERSASKALNDGRVELVQTSQVLDTELERNGMAYPGSRLAHALDAYEDQVRRAEIMIVDLISCWKSAGGK</sequence>
<proteinExistence type="predicted"/>
<dbReference type="EMBL" id="JAAAJB010000200">
    <property type="protein sequence ID" value="KAG0261990.1"/>
    <property type="molecule type" value="Genomic_DNA"/>
</dbReference>
<feature type="signal peptide" evidence="1">
    <location>
        <begin position="1"/>
        <end position="19"/>
    </location>
</feature>
<evidence type="ECO:0000313" key="3">
    <source>
        <dbReference type="Proteomes" id="UP000807716"/>
    </source>
</evidence>
<keyword evidence="1" id="KW-0732">Signal</keyword>
<dbReference type="Proteomes" id="UP000807716">
    <property type="component" value="Unassembled WGS sequence"/>
</dbReference>
<feature type="chain" id="PRO_5040155270" evidence="1">
    <location>
        <begin position="20"/>
        <end position="166"/>
    </location>
</feature>
<dbReference type="OrthoDB" id="2478637at2759"/>
<protein>
    <submittedName>
        <fullName evidence="2">Uncharacterized protein</fullName>
    </submittedName>
</protein>
<comment type="caution">
    <text evidence="2">The sequence shown here is derived from an EMBL/GenBank/DDBJ whole genome shotgun (WGS) entry which is preliminary data.</text>
</comment>
<accession>A0A9P6Q742</accession>
<name>A0A9P6Q742_9FUNG</name>
<evidence type="ECO:0000256" key="1">
    <source>
        <dbReference type="SAM" id="SignalP"/>
    </source>
</evidence>
<gene>
    <name evidence="2" type="ORF">DFQ27_002667</name>
</gene>
<keyword evidence="3" id="KW-1185">Reference proteome</keyword>
<reference evidence="2" key="1">
    <citation type="journal article" date="2020" name="Fungal Divers.">
        <title>Resolving the Mortierellaceae phylogeny through synthesis of multi-gene phylogenetics and phylogenomics.</title>
        <authorList>
            <person name="Vandepol N."/>
            <person name="Liber J."/>
            <person name="Desiro A."/>
            <person name="Na H."/>
            <person name="Kennedy M."/>
            <person name="Barry K."/>
            <person name="Grigoriev I.V."/>
            <person name="Miller A.N."/>
            <person name="O'Donnell K."/>
            <person name="Stajich J.E."/>
            <person name="Bonito G."/>
        </authorList>
    </citation>
    <scope>NUCLEOTIDE SEQUENCE</scope>
    <source>
        <strain evidence="2">BC1065</strain>
    </source>
</reference>
<organism evidence="2 3">
    <name type="scientific">Actinomortierella ambigua</name>
    <dbReference type="NCBI Taxonomy" id="1343610"/>
    <lineage>
        <taxon>Eukaryota</taxon>
        <taxon>Fungi</taxon>
        <taxon>Fungi incertae sedis</taxon>
        <taxon>Mucoromycota</taxon>
        <taxon>Mortierellomycotina</taxon>
        <taxon>Mortierellomycetes</taxon>
        <taxon>Mortierellales</taxon>
        <taxon>Mortierellaceae</taxon>
        <taxon>Actinomortierella</taxon>
    </lineage>
</organism>
<dbReference type="AlphaFoldDB" id="A0A9P6Q742"/>
<evidence type="ECO:0000313" key="2">
    <source>
        <dbReference type="EMBL" id="KAG0261990.1"/>
    </source>
</evidence>